<name>T1KIE7_TETUR</name>
<dbReference type="HOGENOM" id="CLU_3109018_0_0_1"/>
<sequence length="51" mass="5904">MWLLILSEIHQVPNKKRQSESSVTIEMKANLKLTSIGLFCPFNHWTLGLYS</sequence>
<accession>T1KIE7</accession>
<protein>
    <submittedName>
        <fullName evidence="1">Uncharacterized protein</fullName>
    </submittedName>
</protein>
<keyword evidence="2" id="KW-1185">Reference proteome</keyword>
<organism evidence="1 2">
    <name type="scientific">Tetranychus urticae</name>
    <name type="common">Two-spotted spider mite</name>
    <dbReference type="NCBI Taxonomy" id="32264"/>
    <lineage>
        <taxon>Eukaryota</taxon>
        <taxon>Metazoa</taxon>
        <taxon>Ecdysozoa</taxon>
        <taxon>Arthropoda</taxon>
        <taxon>Chelicerata</taxon>
        <taxon>Arachnida</taxon>
        <taxon>Acari</taxon>
        <taxon>Acariformes</taxon>
        <taxon>Trombidiformes</taxon>
        <taxon>Prostigmata</taxon>
        <taxon>Eleutherengona</taxon>
        <taxon>Raphignathae</taxon>
        <taxon>Tetranychoidea</taxon>
        <taxon>Tetranychidae</taxon>
        <taxon>Tetranychus</taxon>
    </lineage>
</organism>
<reference evidence="2" key="1">
    <citation type="submission" date="2011-08" db="EMBL/GenBank/DDBJ databases">
        <authorList>
            <person name="Rombauts S."/>
        </authorList>
    </citation>
    <scope>NUCLEOTIDE SEQUENCE</scope>
    <source>
        <strain evidence="2">London</strain>
    </source>
</reference>
<dbReference type="EMBL" id="CAEY01000112">
    <property type="status" value="NOT_ANNOTATED_CDS"/>
    <property type="molecule type" value="Genomic_DNA"/>
</dbReference>
<evidence type="ECO:0000313" key="1">
    <source>
        <dbReference type="EnsemblMetazoa" id="tetur12g01100.1"/>
    </source>
</evidence>
<evidence type="ECO:0000313" key="2">
    <source>
        <dbReference type="Proteomes" id="UP000015104"/>
    </source>
</evidence>
<dbReference type="EnsemblMetazoa" id="tetur12g01100.1">
    <property type="protein sequence ID" value="tetur12g01100.1"/>
    <property type="gene ID" value="tetur12g01100"/>
</dbReference>
<dbReference type="Proteomes" id="UP000015104">
    <property type="component" value="Unassembled WGS sequence"/>
</dbReference>
<reference evidence="1" key="2">
    <citation type="submission" date="2015-06" db="UniProtKB">
        <authorList>
            <consortium name="EnsemblMetazoa"/>
        </authorList>
    </citation>
    <scope>IDENTIFICATION</scope>
</reference>
<proteinExistence type="predicted"/>
<dbReference type="AlphaFoldDB" id="T1KIE7"/>